<feature type="domain" description="RDRP core" evidence="3">
    <location>
        <begin position="20"/>
        <end position="165"/>
    </location>
</feature>
<feature type="domain" description="DNA2/NAM7 helicase-like C-terminal" evidence="5">
    <location>
        <begin position="907"/>
        <end position="1102"/>
    </location>
</feature>
<proteinExistence type="inferred from homology"/>
<dbReference type="Pfam" id="PF13086">
    <property type="entry name" value="AAA_11"/>
    <property type="match status" value="1"/>
</dbReference>
<comment type="catalytic activity">
    <reaction evidence="2">
        <text>RNA(n) + a ribonucleoside 5'-triphosphate = RNA(n+1) + diphosphate</text>
        <dbReference type="Rhea" id="RHEA:21248"/>
        <dbReference type="Rhea" id="RHEA-COMP:14527"/>
        <dbReference type="Rhea" id="RHEA-COMP:17342"/>
        <dbReference type="ChEBI" id="CHEBI:33019"/>
        <dbReference type="ChEBI" id="CHEBI:61557"/>
        <dbReference type="ChEBI" id="CHEBI:140395"/>
        <dbReference type="EC" id="2.7.7.48"/>
    </reaction>
</comment>
<dbReference type="Proteomes" id="UP001326199">
    <property type="component" value="Unassembled WGS sequence"/>
</dbReference>
<evidence type="ECO:0000256" key="2">
    <source>
        <dbReference type="RuleBase" id="RU363098"/>
    </source>
</evidence>
<name>A0ABR0HB21_9PEZI</name>
<keyword evidence="2" id="KW-0694">RNA-binding</keyword>
<dbReference type="InterPro" id="IPR047187">
    <property type="entry name" value="SF1_C_Upf1"/>
</dbReference>
<dbReference type="EMBL" id="JAFFHB010000006">
    <property type="protein sequence ID" value="KAK4665192.1"/>
    <property type="molecule type" value="Genomic_DNA"/>
</dbReference>
<dbReference type="Gene3D" id="3.40.50.300">
    <property type="entry name" value="P-loop containing nucleotide triphosphate hydrolases"/>
    <property type="match status" value="2"/>
</dbReference>
<gene>
    <name evidence="6" type="ORF">QC763_510400</name>
</gene>
<keyword evidence="2" id="KW-0548">Nucleotidyltransferase</keyword>
<dbReference type="SUPFAM" id="SSF52540">
    <property type="entry name" value="P-loop containing nucleoside triphosphate hydrolases"/>
    <property type="match status" value="1"/>
</dbReference>
<dbReference type="CDD" id="cd18808">
    <property type="entry name" value="SF1_C_Upf1"/>
    <property type="match status" value="1"/>
</dbReference>
<protein>
    <recommendedName>
        <fullName evidence="2">RNA-dependent RNA polymerase</fullName>
        <ecNumber evidence="2">2.7.7.48</ecNumber>
    </recommendedName>
</protein>
<keyword evidence="1" id="KW-0547">Nucleotide-binding</keyword>
<keyword evidence="1" id="KW-0378">Hydrolase</keyword>
<dbReference type="InterPro" id="IPR027417">
    <property type="entry name" value="P-loop_NTPase"/>
</dbReference>
<evidence type="ECO:0000259" key="4">
    <source>
        <dbReference type="Pfam" id="PF13086"/>
    </source>
</evidence>
<dbReference type="GeneID" id="87933970"/>
<evidence type="ECO:0000259" key="5">
    <source>
        <dbReference type="Pfam" id="PF13087"/>
    </source>
</evidence>
<comment type="caution">
    <text evidence="6">The sequence shown here is derived from an EMBL/GenBank/DDBJ whole genome shotgun (WGS) entry which is preliminary data.</text>
</comment>
<dbReference type="Pfam" id="PF05183">
    <property type="entry name" value="RdRP"/>
    <property type="match status" value="1"/>
</dbReference>
<dbReference type="PANTHER" id="PTHR10887:SF495">
    <property type="entry name" value="HELICASE SENATAXIN ISOFORM X1-RELATED"/>
    <property type="match status" value="1"/>
</dbReference>
<dbReference type="InterPro" id="IPR041677">
    <property type="entry name" value="DNA2/NAM7_AAA_11"/>
</dbReference>
<dbReference type="InterPro" id="IPR057596">
    <property type="entry name" value="RDRP_core"/>
</dbReference>
<accession>A0ABR0HB21</accession>
<keyword evidence="7" id="KW-1185">Reference proteome</keyword>
<evidence type="ECO:0000256" key="1">
    <source>
        <dbReference type="ARBA" id="ARBA00022806"/>
    </source>
</evidence>
<dbReference type="PANTHER" id="PTHR10887">
    <property type="entry name" value="DNA2/NAM7 HELICASE FAMILY"/>
    <property type="match status" value="1"/>
</dbReference>
<dbReference type="InterPro" id="IPR041679">
    <property type="entry name" value="DNA2/NAM7-like_C"/>
</dbReference>
<keyword evidence="1" id="KW-0347">Helicase</keyword>
<dbReference type="Pfam" id="PF13087">
    <property type="entry name" value="AAA_12"/>
    <property type="match status" value="1"/>
</dbReference>
<evidence type="ECO:0000313" key="7">
    <source>
        <dbReference type="Proteomes" id="UP001326199"/>
    </source>
</evidence>
<sequence length="1130" mass="126845">MSNLDPAVEAAIWVKVTLFEDGQPAALKGMEVLLTRNPCLHPGDMQNFRVVERPELAHLTDCIVFSSGGRRPGADLMSGGDLDGDSFFVCWDKSVIPSTMSEPAKYPGAREAISFKAITDDDRFVYFAKYNHMSLGRVKKLYFAWARARGPMAPECQELNRLFSQHPTPPGDAPPFILDDLNEAAKQIILNDTAQIHRNVFDGYDHDVLELLLNQDDVAMSEFEFICMTQTWCRRNDARLEDFLDYFDFNVLTDHEKAWVLQKMPPSQEIPALVRNAVTYSSLITEDAARGFQLNHHSIHWKCIYNSSTRDLDKRLTVSIYVPRKIETSQDSLVYDTVRLYAFPHTQGTERQSRMTLPTKMTYRLYCDEGQFQLFEGQRGNTWIFINRSPSDDSSYRAADNKSDMRRQRQATIDSGTNVDFHASIAPDKFSRGLQRHIGRMNWNAVTAAEVYVISNRDVKPMRNLDLWFEHHDTDTTLPLYTIPTLKDVDWGSEPDFTVAIAKDGKLPWMRELTSRKQFEELFSWLLGRDQSPILFKCFDYLLLGISSNEPSRLTRVSSADILRVMLGVLRLAPSLTIAFGRMPSIEAVDEKTEDLVHILEAYAQDALTGFILSANDAMELVVAPLKSYLSRIRVLSMHQFTELVKLISLKVIIPEVAMDILLECFEPEASCLLPGRPAAVNHFVQNLIATALEHIGEASGRSEPRKDLLKLHLLDKDEDGYQVVEVSFRIDSDNSRLDNAAHVRLTAASAPANSLLEKRYSTDALVLQSEPGLDNVLRRYLSLNPTHPPLRISTEIRKVSPDITPYTLDAMAGIELNTLHSRAETTKAKRRVKTAKIVFSTCIGSSLGLLRNEMFDIVIIDEASQQTEGCALVPFVKGCQRAVLVGDHVQLRPSVRPEVVALGGDCSLFERLFTSSRGEGLGRLMLDTQYRMHSSLCDVPSTEFYGERLVTGLRDSERGLEKTGFSWPKGDKRRVWVEFADREEVKGKSKVNKGQAGVCLGVCTLLTTAAYGEKGVSQTVAVLTPYAKQVDLLKRVLGQVMGSGLVEVSSIDAFQGREADVVVFVTVRCNEKREIGFLTDMRRLNVALTRARRGLFVIGNRGTLTNGEDEESAAVWKGLVGVLEVVTLE</sequence>
<feature type="domain" description="DNA2/NAM7 helicase helicase" evidence="4">
    <location>
        <begin position="818"/>
        <end position="896"/>
    </location>
</feature>
<organism evidence="6 7">
    <name type="scientific">Podospora pseudopauciseta</name>
    <dbReference type="NCBI Taxonomy" id="2093780"/>
    <lineage>
        <taxon>Eukaryota</taxon>
        <taxon>Fungi</taxon>
        <taxon>Dikarya</taxon>
        <taxon>Ascomycota</taxon>
        <taxon>Pezizomycotina</taxon>
        <taxon>Sordariomycetes</taxon>
        <taxon>Sordariomycetidae</taxon>
        <taxon>Sordariales</taxon>
        <taxon>Podosporaceae</taxon>
        <taxon>Podospora</taxon>
    </lineage>
</organism>
<keyword evidence="2" id="KW-0808">Transferase</keyword>
<comment type="similarity">
    <text evidence="2">Belongs to the RdRP family.</text>
</comment>
<keyword evidence="2" id="KW-0696">RNA-directed RNA polymerase</keyword>
<dbReference type="InterPro" id="IPR045055">
    <property type="entry name" value="DNA2/NAM7-like"/>
</dbReference>
<reference evidence="6 7" key="1">
    <citation type="journal article" date="2023" name="bioRxiv">
        <title>High-quality genome assemblies of four members of thePodospora anserinaspecies complex.</title>
        <authorList>
            <person name="Ament-Velasquez S.L."/>
            <person name="Vogan A.A."/>
            <person name="Wallerman O."/>
            <person name="Hartmann F."/>
            <person name="Gautier V."/>
            <person name="Silar P."/>
            <person name="Giraud T."/>
            <person name="Johannesson H."/>
        </authorList>
    </citation>
    <scope>NUCLEOTIDE SEQUENCE [LARGE SCALE GENOMIC DNA]</scope>
    <source>
        <strain evidence="6 7">CBS 411.78</strain>
    </source>
</reference>
<evidence type="ECO:0000313" key="6">
    <source>
        <dbReference type="EMBL" id="KAK4665192.1"/>
    </source>
</evidence>
<keyword evidence="1" id="KW-0067">ATP-binding</keyword>
<dbReference type="RefSeq" id="XP_062765158.1">
    <property type="nucleotide sequence ID" value="XM_062913627.1"/>
</dbReference>
<evidence type="ECO:0000259" key="3">
    <source>
        <dbReference type="Pfam" id="PF05183"/>
    </source>
</evidence>
<dbReference type="EC" id="2.7.7.48" evidence="2"/>